<gene>
    <name evidence="1" type="ORF">apy_03040</name>
</gene>
<name>A0A401H8C7_AERPX</name>
<dbReference type="AlphaFoldDB" id="A0A401H8C7"/>
<sequence length="103" mass="11513">MEYPHTPYPRVTLSITALTSRQSKVLVRGAGLPKAGDGEVVITYSRHSRRRAEALAWFFERLGLRVVLREDGGEGVSVKYAGVWWGDPDEAIRHIVSRLYSSG</sequence>
<dbReference type="EMBL" id="BDMD01000011">
    <property type="protein sequence ID" value="GBF08579.1"/>
    <property type="molecule type" value="Genomic_DNA"/>
</dbReference>
<dbReference type="Proteomes" id="UP000291213">
    <property type="component" value="Unassembled WGS sequence"/>
</dbReference>
<evidence type="ECO:0000313" key="2">
    <source>
        <dbReference type="Proteomes" id="UP000291213"/>
    </source>
</evidence>
<evidence type="ECO:0000313" key="1">
    <source>
        <dbReference type="EMBL" id="GBF08579.1"/>
    </source>
</evidence>
<organism evidence="1 2">
    <name type="scientific">Aeropyrum pernix</name>
    <dbReference type="NCBI Taxonomy" id="56636"/>
    <lineage>
        <taxon>Archaea</taxon>
        <taxon>Thermoproteota</taxon>
        <taxon>Thermoprotei</taxon>
        <taxon>Desulfurococcales</taxon>
        <taxon>Desulfurococcaceae</taxon>
        <taxon>Aeropyrum</taxon>
    </lineage>
</organism>
<protein>
    <submittedName>
        <fullName evidence="1">GMP synthase</fullName>
    </submittedName>
</protein>
<proteinExistence type="predicted"/>
<accession>A0A401H8C7</accession>
<reference evidence="1 2" key="1">
    <citation type="submission" date="2017-02" db="EMBL/GenBank/DDBJ databases">
        <title>isolation and characterization of a novel temperate virus Aeropyrum globular virus 1 infecting hyperthermophilic archaeon Aeropyrum.</title>
        <authorList>
            <person name="Yumiya M."/>
            <person name="Yoshida T."/>
            <person name="Sako Y."/>
        </authorList>
    </citation>
    <scope>NUCLEOTIDE SEQUENCE [LARGE SCALE GENOMIC DNA]</scope>
    <source>
        <strain evidence="1 2">YK1-12-2013</strain>
    </source>
</reference>
<comment type="caution">
    <text evidence="1">The sequence shown here is derived from an EMBL/GenBank/DDBJ whole genome shotgun (WGS) entry which is preliminary data.</text>
</comment>